<feature type="compositionally biased region" description="Low complexity" evidence="1">
    <location>
        <begin position="66"/>
        <end position="110"/>
    </location>
</feature>
<feature type="region of interest" description="Disordered" evidence="1">
    <location>
        <begin position="1"/>
        <end position="152"/>
    </location>
</feature>
<comment type="caution">
    <text evidence="2">The sequence shown here is derived from an EMBL/GenBank/DDBJ whole genome shotgun (WGS) entry which is preliminary data.</text>
</comment>
<keyword evidence="3" id="KW-1185">Reference proteome</keyword>
<evidence type="ECO:0000313" key="2">
    <source>
        <dbReference type="EMBL" id="EWT06098.1"/>
    </source>
</evidence>
<evidence type="ECO:0000256" key="1">
    <source>
        <dbReference type="SAM" id="MobiDB-lite"/>
    </source>
</evidence>
<feature type="compositionally biased region" description="Basic residues" evidence="1">
    <location>
        <begin position="19"/>
        <end position="31"/>
    </location>
</feature>
<gene>
    <name evidence="2" type="ORF">N864_24145</name>
</gene>
<organism evidence="2 3">
    <name type="scientific">Intrasporangium chromatireducens Q5-1</name>
    <dbReference type="NCBI Taxonomy" id="584657"/>
    <lineage>
        <taxon>Bacteria</taxon>
        <taxon>Bacillati</taxon>
        <taxon>Actinomycetota</taxon>
        <taxon>Actinomycetes</taxon>
        <taxon>Micrococcales</taxon>
        <taxon>Intrasporangiaceae</taxon>
        <taxon>Intrasporangium</taxon>
    </lineage>
</organism>
<dbReference type="Proteomes" id="UP000019494">
    <property type="component" value="Unassembled WGS sequence"/>
</dbReference>
<dbReference type="EMBL" id="AWQS01000066">
    <property type="protein sequence ID" value="EWT06098.1"/>
    <property type="molecule type" value="Genomic_DNA"/>
</dbReference>
<sequence>MRQPCRRTPRHHPAERTCRRWGHPARSRPHGCGRSIPSRASSRGSTRPTRDGAEAIVASTSLRQWASGSCPRPPAGSASPAPSLGAASWSSPTTAACAAPSSRSATRSRWGPPCAAGKRSPPSTGPRDTASRAPACTGGSGAARPTWTPSPC</sequence>
<protein>
    <submittedName>
        <fullName evidence="2">Uncharacterized protein</fullName>
    </submittedName>
</protein>
<feature type="compositionally biased region" description="Basic residues" evidence="1">
    <location>
        <begin position="1"/>
        <end position="11"/>
    </location>
</feature>
<name>W9GMQ7_9MICO</name>
<evidence type="ECO:0000313" key="3">
    <source>
        <dbReference type="Proteomes" id="UP000019494"/>
    </source>
</evidence>
<feature type="compositionally biased region" description="Polar residues" evidence="1">
    <location>
        <begin position="38"/>
        <end position="47"/>
    </location>
</feature>
<proteinExistence type="predicted"/>
<reference evidence="3" key="1">
    <citation type="submission" date="2013-08" db="EMBL/GenBank/DDBJ databases">
        <title>Intrasporangium oryzae NRRL B-24470.</title>
        <authorList>
            <person name="Liu H."/>
            <person name="Wang G."/>
        </authorList>
    </citation>
    <scope>NUCLEOTIDE SEQUENCE [LARGE SCALE GENOMIC DNA]</scope>
    <source>
        <strain evidence="3">Q5-1</strain>
    </source>
</reference>
<accession>W9GMQ7</accession>
<dbReference type="AlphaFoldDB" id="W9GMQ7"/>